<dbReference type="GO" id="GO:0006355">
    <property type="term" value="P:regulation of DNA-templated transcription"/>
    <property type="evidence" value="ECO:0007669"/>
    <property type="project" value="InterPro"/>
</dbReference>
<feature type="domain" description="HTH luxR-type" evidence="1">
    <location>
        <begin position="310"/>
        <end position="367"/>
    </location>
</feature>
<dbReference type="AlphaFoldDB" id="A0A1D8IML4"/>
<dbReference type="Gene3D" id="1.10.10.10">
    <property type="entry name" value="Winged helix-like DNA-binding domain superfamily/Winged helix DNA-binding domain"/>
    <property type="match status" value="1"/>
</dbReference>
<evidence type="ECO:0000313" key="3">
    <source>
        <dbReference type="Proteomes" id="UP000095401"/>
    </source>
</evidence>
<evidence type="ECO:0000313" key="2">
    <source>
        <dbReference type="EMBL" id="AOU97708.1"/>
    </source>
</evidence>
<dbReference type="Proteomes" id="UP000095401">
    <property type="component" value="Chromosome"/>
</dbReference>
<protein>
    <recommendedName>
        <fullName evidence="1">HTH luxR-type domain-containing protein</fullName>
    </recommendedName>
</protein>
<dbReference type="SMART" id="SM00421">
    <property type="entry name" value="HTH_LUXR"/>
    <property type="match status" value="1"/>
</dbReference>
<dbReference type="InterPro" id="IPR000792">
    <property type="entry name" value="Tscrpt_reg_LuxR_C"/>
</dbReference>
<keyword evidence="3" id="KW-1185">Reference proteome</keyword>
<proteinExistence type="predicted"/>
<gene>
    <name evidence="2" type="ORF">BI364_06810</name>
</gene>
<dbReference type="InterPro" id="IPR036388">
    <property type="entry name" value="WH-like_DNA-bd_sf"/>
</dbReference>
<evidence type="ECO:0000259" key="1">
    <source>
        <dbReference type="SMART" id="SM00421"/>
    </source>
</evidence>
<dbReference type="GO" id="GO:0003677">
    <property type="term" value="F:DNA binding"/>
    <property type="evidence" value="ECO:0007669"/>
    <property type="project" value="InterPro"/>
</dbReference>
<name>A0A1D8IML4_9GAMM</name>
<dbReference type="InterPro" id="IPR016032">
    <property type="entry name" value="Sig_transdc_resp-reg_C-effctor"/>
</dbReference>
<accession>A0A1D8IML4</accession>
<reference evidence="3" key="1">
    <citation type="submission" date="2016-09" db="EMBL/GenBank/DDBJ databases">
        <title>Acidihalobacter prosperus F5.</title>
        <authorList>
            <person name="Khaleque H.N."/>
            <person name="Ramsay J.P."/>
            <person name="Kaksonen A.H."/>
            <person name="Boxall N.J."/>
            <person name="Watkin E.L.J."/>
        </authorList>
    </citation>
    <scope>NUCLEOTIDE SEQUENCE [LARGE SCALE GENOMIC DNA]</scope>
    <source>
        <strain evidence="3">F5</strain>
    </source>
</reference>
<dbReference type="SUPFAM" id="SSF46894">
    <property type="entry name" value="C-terminal effector domain of the bipartite response regulators"/>
    <property type="match status" value="1"/>
</dbReference>
<dbReference type="EMBL" id="CP017415">
    <property type="protein sequence ID" value="AOU97708.1"/>
    <property type="molecule type" value="Genomic_DNA"/>
</dbReference>
<dbReference type="KEGG" id="aprs:BI364_06810"/>
<organism evidence="2 3">
    <name type="scientific">Acidihalobacter yilgarnensis</name>
    <dbReference type="NCBI Taxonomy" id="2819280"/>
    <lineage>
        <taxon>Bacteria</taxon>
        <taxon>Pseudomonadati</taxon>
        <taxon>Pseudomonadota</taxon>
        <taxon>Gammaproteobacteria</taxon>
        <taxon>Chromatiales</taxon>
        <taxon>Ectothiorhodospiraceae</taxon>
        <taxon>Acidihalobacter</taxon>
    </lineage>
</organism>
<sequence>MAVDETMLVTIEAIYDAALEPSRWPDALNSLAGLFRSQAATFWVLGGGKTPQLNKFTYINFDSAFIREYMDGMALKDPTVQYLLSHPDASIIHDGQYLNEREIDNHPYYDWHLRHTDTRYRLLGKISPGPGLQAGVALHRTRKSGRYEPFDLALFNCVYPHLQRSLMIAFRMGTLDAGYQAMADLLNREHVAMLFLDARGHMIHHNAKLEVVTQADDGIRLDSDGLVLADPGCDQHLNHMIAMALPKRASRRHGGVMQVARPSGRRPYQVSVTPVPESKAELSISPPVLCITISDPADDYADALSCVKTTFGLTSAEGRLACLLASGEELSLAAKRLGIQYETARTRLADIFRKTQTHRQGELVSLLLSAIKML</sequence>
<dbReference type="RefSeq" id="WP_070078093.1">
    <property type="nucleotide sequence ID" value="NZ_CP017415.1"/>
</dbReference>